<feature type="compositionally biased region" description="Gly residues" evidence="1">
    <location>
        <begin position="120"/>
        <end position="129"/>
    </location>
</feature>
<dbReference type="EMBL" id="SOCP01000006">
    <property type="protein sequence ID" value="TDV50663.1"/>
    <property type="molecule type" value="Genomic_DNA"/>
</dbReference>
<name>A0A4R7VM36_9PSEU</name>
<evidence type="ECO:0000256" key="2">
    <source>
        <dbReference type="SAM" id="Phobius"/>
    </source>
</evidence>
<accession>A0A4R7VM36</accession>
<sequence length="248" mass="24719">MDEKKLAELLRDVVAETPPPTFTHADVTRESARQSQRRRNGLLAGSAFGVAVLAGAAAIGVALWTGAGSPSEVTSAESDAAPGNGNAAPYELPDEGSDAAAQTERGERNFPPETPKQGGSSDGNGGPAGPAGTPSGCEQVDRELAAALAGELPAAANIKVDDAVPVSVACPPGARGAAFPLPDGEISVILMPRDTSAATDSGGDGAKATATTTGGLLVLVASTPDSPDDTVPYASDLSRFATAVARIY</sequence>
<keyword evidence="2" id="KW-0812">Transmembrane</keyword>
<evidence type="ECO:0000313" key="3">
    <source>
        <dbReference type="EMBL" id="TDV50663.1"/>
    </source>
</evidence>
<evidence type="ECO:0000256" key="1">
    <source>
        <dbReference type="SAM" id="MobiDB-lite"/>
    </source>
</evidence>
<keyword evidence="2" id="KW-0472">Membrane</keyword>
<feature type="transmembrane region" description="Helical" evidence="2">
    <location>
        <begin position="42"/>
        <end position="64"/>
    </location>
</feature>
<comment type="caution">
    <text evidence="3">The sequence shown here is derived from an EMBL/GenBank/DDBJ whole genome shotgun (WGS) entry which is preliminary data.</text>
</comment>
<evidence type="ECO:0000313" key="4">
    <source>
        <dbReference type="Proteomes" id="UP000294927"/>
    </source>
</evidence>
<gene>
    <name evidence="3" type="ORF">CLV71_1063</name>
</gene>
<dbReference type="AlphaFoldDB" id="A0A4R7VM36"/>
<keyword evidence="2" id="KW-1133">Transmembrane helix</keyword>
<protein>
    <submittedName>
        <fullName evidence="3">Uncharacterized protein</fullName>
    </submittedName>
</protein>
<feature type="region of interest" description="Disordered" evidence="1">
    <location>
        <begin position="15"/>
        <end position="38"/>
    </location>
</feature>
<organism evidence="3 4">
    <name type="scientific">Actinophytocola oryzae</name>
    <dbReference type="NCBI Taxonomy" id="502181"/>
    <lineage>
        <taxon>Bacteria</taxon>
        <taxon>Bacillati</taxon>
        <taxon>Actinomycetota</taxon>
        <taxon>Actinomycetes</taxon>
        <taxon>Pseudonocardiales</taxon>
        <taxon>Pseudonocardiaceae</taxon>
    </lineage>
</organism>
<reference evidence="3 4" key="1">
    <citation type="submission" date="2019-03" db="EMBL/GenBank/DDBJ databases">
        <title>Genomic Encyclopedia of Archaeal and Bacterial Type Strains, Phase II (KMG-II): from individual species to whole genera.</title>
        <authorList>
            <person name="Goeker M."/>
        </authorList>
    </citation>
    <scope>NUCLEOTIDE SEQUENCE [LARGE SCALE GENOMIC DNA]</scope>
    <source>
        <strain evidence="3 4">DSM 45499</strain>
    </source>
</reference>
<feature type="region of interest" description="Disordered" evidence="1">
    <location>
        <begin position="68"/>
        <end position="137"/>
    </location>
</feature>
<dbReference type="Proteomes" id="UP000294927">
    <property type="component" value="Unassembled WGS sequence"/>
</dbReference>
<proteinExistence type="predicted"/>
<keyword evidence="4" id="KW-1185">Reference proteome</keyword>